<gene>
    <name evidence="1" type="ORF">IAA72_00600</name>
</gene>
<accession>A0A9D9IAP8</accession>
<sequence>MKENIYSRSRRRTPWTDKASVTPLESFLDDHAAQEYSRRHPRISDTGESEFLNTFEPVACPHCGNGRYKRYGYLRTGLRRYRCLECGKTFTILTGTLFENHKQPISEWIDTCLELFSEQSFEAISKANRKAYNTTRYWIDKIFLALKGTQDGIMLSGDVYIDETYLRAIKRDVEKKTDGKEYRGISRNQICIGIAYDGMHVYCCILGQGKSTQKSVYEAFKDHIAPCSTLIHDKEKAHKKLIQELELKSIEYDSKGLKGVPDSGNPLDPINRRCYELQRLMRRHPGFSRDDLPGYLDLFSYIHNPPQDKYEKVENLIKRIIENPNSLKYRD</sequence>
<reference evidence="1" key="1">
    <citation type="submission" date="2020-10" db="EMBL/GenBank/DDBJ databases">
        <authorList>
            <person name="Gilroy R."/>
        </authorList>
    </citation>
    <scope>NUCLEOTIDE SEQUENCE</scope>
    <source>
        <strain evidence="1">14700</strain>
    </source>
</reference>
<protein>
    <submittedName>
        <fullName evidence="1">Transposase</fullName>
    </submittedName>
</protein>
<dbReference type="EMBL" id="JADIMF010000010">
    <property type="protein sequence ID" value="MBO8468268.1"/>
    <property type="molecule type" value="Genomic_DNA"/>
</dbReference>
<evidence type="ECO:0000313" key="1">
    <source>
        <dbReference type="EMBL" id="MBO8468268.1"/>
    </source>
</evidence>
<evidence type="ECO:0000313" key="2">
    <source>
        <dbReference type="Proteomes" id="UP000810292"/>
    </source>
</evidence>
<proteinExistence type="predicted"/>
<comment type="caution">
    <text evidence="1">The sequence shown here is derived from an EMBL/GenBank/DDBJ whole genome shotgun (WGS) entry which is preliminary data.</text>
</comment>
<dbReference type="AlphaFoldDB" id="A0A9D9IAP8"/>
<organism evidence="1 2">
    <name type="scientific">Candidatus Ornithospirochaeta stercoravium</name>
    <dbReference type="NCBI Taxonomy" id="2840897"/>
    <lineage>
        <taxon>Bacteria</taxon>
        <taxon>Pseudomonadati</taxon>
        <taxon>Spirochaetota</taxon>
        <taxon>Spirochaetia</taxon>
        <taxon>Spirochaetales</taxon>
        <taxon>Spirochaetaceae</taxon>
        <taxon>Spirochaetaceae incertae sedis</taxon>
        <taxon>Candidatus Ornithospirochaeta</taxon>
    </lineage>
</organism>
<name>A0A9D9IAP8_9SPIO</name>
<dbReference type="Proteomes" id="UP000810292">
    <property type="component" value="Unassembled WGS sequence"/>
</dbReference>
<reference evidence="1" key="2">
    <citation type="journal article" date="2021" name="PeerJ">
        <title>Extensive microbial diversity within the chicken gut microbiome revealed by metagenomics and culture.</title>
        <authorList>
            <person name="Gilroy R."/>
            <person name="Ravi A."/>
            <person name="Getino M."/>
            <person name="Pursley I."/>
            <person name="Horton D.L."/>
            <person name="Alikhan N.F."/>
            <person name="Baker D."/>
            <person name="Gharbi K."/>
            <person name="Hall N."/>
            <person name="Watson M."/>
            <person name="Adriaenssens E.M."/>
            <person name="Foster-Nyarko E."/>
            <person name="Jarju S."/>
            <person name="Secka A."/>
            <person name="Antonio M."/>
            <person name="Oren A."/>
            <person name="Chaudhuri R.R."/>
            <person name="La Ragione R."/>
            <person name="Hildebrand F."/>
            <person name="Pallen M.J."/>
        </authorList>
    </citation>
    <scope>NUCLEOTIDE SEQUENCE</scope>
    <source>
        <strain evidence="1">14700</strain>
    </source>
</reference>